<dbReference type="InterPro" id="IPR004439">
    <property type="entry name" value="Isocitrate_DH_NADP_dimer_prok"/>
</dbReference>
<dbReference type="FunCoup" id="Q6L2P9">
    <property type="interactions" value="116"/>
</dbReference>
<evidence type="ECO:0000313" key="18">
    <source>
        <dbReference type="EMBL" id="SMD31541.1"/>
    </source>
</evidence>
<comment type="similarity">
    <text evidence="2">Belongs to the isocitrate and isopropylmalate dehydrogenases family.</text>
</comment>
<dbReference type="EMBL" id="FWYE01000004">
    <property type="protein sequence ID" value="SMD31541.1"/>
    <property type="molecule type" value="Genomic_DNA"/>
</dbReference>
<feature type="binding site" evidence="11">
    <location>
        <position position="138"/>
    </location>
    <ligand>
        <name>D-threo-isocitrate</name>
        <dbReference type="ChEBI" id="CHEBI:15562"/>
    </ligand>
</feature>
<evidence type="ECO:0000313" key="17">
    <source>
        <dbReference type="EMBL" id="AAT42753.1"/>
    </source>
</evidence>
<gene>
    <name evidence="17" type="ordered locus">PTO0168</name>
    <name evidence="18" type="ORF">SAMN02745355_1490</name>
</gene>
<evidence type="ECO:0000256" key="5">
    <source>
        <dbReference type="ARBA" id="ARBA00022532"/>
    </source>
</evidence>
<dbReference type="SMART" id="SM01329">
    <property type="entry name" value="Iso_dh"/>
    <property type="match status" value="1"/>
</dbReference>
<dbReference type="Pfam" id="PF00180">
    <property type="entry name" value="Iso_dh"/>
    <property type="match status" value="1"/>
</dbReference>
<feature type="binding site" evidence="12">
    <location>
        <position position="367"/>
    </location>
    <ligand>
        <name>NADP(+)</name>
        <dbReference type="ChEBI" id="CHEBI:58349"/>
    </ligand>
</feature>
<dbReference type="RefSeq" id="WP_011176969.1">
    <property type="nucleotide sequence ID" value="NC_005877.1"/>
</dbReference>
<accession>Q6L2P9</accession>
<keyword evidence="9 17" id="KW-0560">Oxidoreductase</keyword>
<evidence type="ECO:0000256" key="7">
    <source>
        <dbReference type="ARBA" id="ARBA00022842"/>
    </source>
</evidence>
<dbReference type="KEGG" id="pto:PTO0168"/>
<evidence type="ECO:0000256" key="8">
    <source>
        <dbReference type="ARBA" id="ARBA00022857"/>
    </source>
</evidence>
<dbReference type="NCBIfam" id="NF005036">
    <property type="entry name" value="PRK06451.1"/>
    <property type="match status" value="1"/>
</dbReference>
<evidence type="ECO:0000256" key="13">
    <source>
        <dbReference type="PIRSR" id="PIRSR604439-3"/>
    </source>
</evidence>
<dbReference type="PANTHER" id="PTHR43504:SF1">
    <property type="entry name" value="ISOCITRATE DEHYDROGENASE [NADP]"/>
    <property type="match status" value="1"/>
</dbReference>
<feature type="modified residue" description="Phosphoserine" evidence="15">
    <location>
        <position position="98"/>
    </location>
</feature>
<evidence type="ECO:0000256" key="2">
    <source>
        <dbReference type="ARBA" id="ARBA00007769"/>
    </source>
</evidence>
<evidence type="ECO:0000313" key="19">
    <source>
        <dbReference type="Proteomes" id="UP000000438"/>
    </source>
</evidence>
<name>Q6L2P9_PICTO</name>
<sequence>MDRIMFENGSWIVPEKPVILYANGDGIGPEIMDATRKVVDAATAMEKKSIAWKEILLGDRAEELKGDRFPEESIKAINDYRVLLKAPLNTPVGKGFKSINVRIRMLLDLYANIRPVKFMPGLESPLKNPEKVNLTIFRENTDDLYLGYEWSYDTDEAKRIRKFLKDEFNIDISDDSGIGIKPMSRYKTQRITRLAVKYAMDNNLKKITIMHKGNVMKYTEGAFREWAYETALNEFSDYVSRDDDKKIIINDIIADNMFQQIITRPDEYQLILAPNVDGDYISDAAGALIGNIGTLGGANIGDNGAMFEAVHGTAPKYAGKNVADPLGLIRGAQLMLRYMGWNRAADAIEKAIQASINEKKVTNDLARFFNVEPLGTREYGDYLVDKIKVLVS</sequence>
<keyword evidence="10 13" id="KW-0464">Manganese</keyword>
<feature type="site" description="Critical for catalysis" evidence="14">
    <location>
        <position position="145"/>
    </location>
</feature>
<dbReference type="Proteomes" id="UP000000438">
    <property type="component" value="Chromosome"/>
</dbReference>
<feature type="binding site" evidence="11">
    <location>
        <position position="100"/>
    </location>
    <ligand>
        <name>D-threo-isocitrate</name>
        <dbReference type="ChEBI" id="CHEBI:15562"/>
    </ligand>
</feature>
<evidence type="ECO:0000256" key="15">
    <source>
        <dbReference type="PIRSR" id="PIRSR604439-5"/>
    </source>
</evidence>
<keyword evidence="6" id="KW-0479">Metal-binding</keyword>
<feature type="site" description="Critical for catalysis" evidence="14">
    <location>
        <position position="212"/>
    </location>
</feature>
<comment type="cofactor">
    <cofactor evidence="1">
        <name>Mn(2+)</name>
        <dbReference type="ChEBI" id="CHEBI:29035"/>
    </cofactor>
</comment>
<evidence type="ECO:0000256" key="3">
    <source>
        <dbReference type="ARBA" id="ARBA00011738"/>
    </source>
</evidence>
<dbReference type="PANTHER" id="PTHR43504">
    <property type="entry name" value="ISOCITRATE DEHYDROGENASE [NADP]"/>
    <property type="match status" value="1"/>
</dbReference>
<dbReference type="STRING" id="263820.PTO0168"/>
<evidence type="ECO:0000256" key="12">
    <source>
        <dbReference type="PIRSR" id="PIRSR604439-2"/>
    </source>
</evidence>
<dbReference type="EMBL" id="AE017261">
    <property type="protein sequence ID" value="AAT42753.1"/>
    <property type="molecule type" value="Genomic_DNA"/>
</dbReference>
<feature type="binding site" evidence="12">
    <location>
        <begin position="311"/>
        <end position="317"/>
    </location>
    <ligand>
        <name>NADP(+)</name>
        <dbReference type="ChEBI" id="CHEBI:58349"/>
    </ligand>
</feature>
<reference evidence="18 20" key="3">
    <citation type="submission" date="2017-04" db="EMBL/GenBank/DDBJ databases">
        <authorList>
            <person name="Varghese N."/>
            <person name="Submissions S."/>
        </authorList>
    </citation>
    <scope>NUCLEOTIDE SEQUENCE [LARGE SCALE GENOMIC DNA]</scope>
    <source>
        <strain evidence="18 20">DSM 9789</strain>
    </source>
</reference>
<organism evidence="17 19">
    <name type="scientific">Picrophilus torridus (strain ATCC 700027 / DSM 9790 / JCM 10055 / NBRC 100828 / KAW 2/3)</name>
    <dbReference type="NCBI Taxonomy" id="1122961"/>
    <lineage>
        <taxon>Archaea</taxon>
        <taxon>Methanobacteriati</taxon>
        <taxon>Thermoplasmatota</taxon>
        <taxon>Thermoplasmata</taxon>
        <taxon>Thermoplasmatales</taxon>
        <taxon>Picrophilaceae</taxon>
        <taxon>Picrophilus</taxon>
    </lineage>
</organism>
<comment type="subunit">
    <text evidence="3">Homodimer.</text>
</comment>
<dbReference type="GO" id="GO:0006099">
    <property type="term" value="P:tricarboxylic acid cycle"/>
    <property type="evidence" value="ECO:0007669"/>
    <property type="project" value="UniProtKB-KW"/>
</dbReference>
<keyword evidence="8 12" id="KW-0521">NADP</keyword>
<evidence type="ECO:0000256" key="4">
    <source>
        <dbReference type="ARBA" id="ARBA00013013"/>
    </source>
</evidence>
<dbReference type="OrthoDB" id="23624at2157"/>
<evidence type="ECO:0000256" key="11">
    <source>
        <dbReference type="PIRSR" id="PIRSR604439-1"/>
    </source>
</evidence>
<dbReference type="GO" id="GO:0046872">
    <property type="term" value="F:metal ion binding"/>
    <property type="evidence" value="ECO:0007669"/>
    <property type="project" value="UniProtKB-KW"/>
</dbReference>
<evidence type="ECO:0000256" key="14">
    <source>
        <dbReference type="PIRSR" id="PIRSR604439-4"/>
    </source>
</evidence>
<evidence type="ECO:0000256" key="1">
    <source>
        <dbReference type="ARBA" id="ARBA00001936"/>
    </source>
</evidence>
<dbReference type="AlphaFoldDB" id="Q6L2P9"/>
<feature type="domain" description="Isopropylmalate dehydrogenase-like" evidence="16">
    <location>
        <begin position="18"/>
        <end position="383"/>
    </location>
</feature>
<protein>
    <recommendedName>
        <fullName evidence="4">isocitrate dehydrogenase (NADP(+))</fullName>
        <ecNumber evidence="4">1.1.1.42</ecNumber>
    </recommendedName>
</protein>
<dbReference type="InterPro" id="IPR024084">
    <property type="entry name" value="IsoPropMal-DH-like_dom"/>
</dbReference>
<keyword evidence="20" id="KW-1185">Reference proteome</keyword>
<dbReference type="GO" id="GO:0004450">
    <property type="term" value="F:isocitrate dehydrogenase (NADP+) activity"/>
    <property type="evidence" value="ECO:0007669"/>
    <property type="project" value="UniProtKB-EC"/>
</dbReference>
<keyword evidence="5" id="KW-0816">Tricarboxylic acid cycle</keyword>
<dbReference type="SUPFAM" id="SSF53659">
    <property type="entry name" value="Isocitrate/Isopropylmalate dehydrogenase-like"/>
    <property type="match status" value="1"/>
</dbReference>
<feature type="binding site" evidence="13">
    <location>
        <position position="279"/>
    </location>
    <ligand>
        <name>Mg(2+)</name>
        <dbReference type="ChEBI" id="CHEBI:18420"/>
    </ligand>
</feature>
<feature type="modified residue" description="N6-succinyllysine" evidence="15">
    <location>
        <position position="85"/>
    </location>
</feature>
<feature type="binding site" evidence="11">
    <location>
        <position position="114"/>
    </location>
    <ligand>
        <name>D-threo-isocitrate</name>
        <dbReference type="ChEBI" id="CHEBI:15562"/>
    </ligand>
</feature>
<dbReference type="InParanoid" id="Q6L2P9"/>
<comment type="cofactor">
    <cofactor evidence="13">
        <name>Mg(2+)</name>
        <dbReference type="ChEBI" id="CHEBI:18420"/>
    </cofactor>
    <cofactor evidence="13">
        <name>Mn(2+)</name>
        <dbReference type="ChEBI" id="CHEBI:29035"/>
    </cofactor>
    <text evidence="13">Binds 1 Mg(2+) or Mn(2+) ion per subunit.</text>
</comment>
<dbReference type="PATRIC" id="fig|263820.9.peg.185"/>
<evidence type="ECO:0000256" key="9">
    <source>
        <dbReference type="ARBA" id="ARBA00023002"/>
    </source>
</evidence>
<dbReference type="PaxDb" id="263820-PTO0168"/>
<evidence type="ECO:0000259" key="16">
    <source>
        <dbReference type="SMART" id="SM01329"/>
    </source>
</evidence>
<evidence type="ECO:0000256" key="10">
    <source>
        <dbReference type="ARBA" id="ARBA00023211"/>
    </source>
</evidence>
<dbReference type="EC" id="1.1.1.42" evidence="4"/>
<dbReference type="HOGENOM" id="CLU_031953_7_1_2"/>
<evidence type="ECO:0000256" key="6">
    <source>
        <dbReference type="ARBA" id="ARBA00022723"/>
    </source>
</evidence>
<feature type="binding site" evidence="11">
    <location>
        <position position="104"/>
    </location>
    <ligand>
        <name>D-threo-isocitrate</name>
        <dbReference type="ChEBI" id="CHEBI:15562"/>
    </ligand>
</feature>
<proteinExistence type="inferred from homology"/>
<dbReference type="Proteomes" id="UP000192315">
    <property type="component" value="Unassembled WGS sequence"/>
</dbReference>
<dbReference type="GeneID" id="2845258"/>
<feature type="binding site" evidence="11">
    <location>
        <position position="98"/>
    </location>
    <ligand>
        <name>D-threo-isocitrate</name>
        <dbReference type="ChEBI" id="CHEBI:15562"/>
    </ligand>
</feature>
<accession>A0A8G2FY49</accession>
<keyword evidence="7 13" id="KW-0460">Magnesium</keyword>
<dbReference type="Gene3D" id="3.40.718.10">
    <property type="entry name" value="Isopropylmalate Dehydrogenase"/>
    <property type="match status" value="1"/>
</dbReference>
<dbReference type="eggNOG" id="arCOG01164">
    <property type="taxonomic scope" value="Archaea"/>
</dbReference>
<feature type="modified residue" description="N6-acetyllysine" evidence="15">
    <location>
        <position position="127"/>
    </location>
</feature>
<reference evidence="17 19" key="1">
    <citation type="journal article" date="2004" name="Proc. Natl. Acad. Sci. U.S.A.">
        <title>Genome sequence of Picrophilus torridus and its implications for life around pH 0.</title>
        <authorList>
            <person name="Futterer O."/>
            <person name="Angelov A."/>
            <person name="Liesegang H."/>
            <person name="Gottschalk G."/>
            <person name="Schleper C."/>
            <person name="Schepers B."/>
            <person name="Dock C."/>
            <person name="Antranikian G."/>
            <person name="Liebl W."/>
        </authorList>
    </citation>
    <scope>NUCLEOTIDE SEQUENCE [LARGE SCALE GENOMIC DNA]</scope>
    <source>
        <strain evidence="19">ATCC 700027 / DSM 9790 / JCM 10055 / NBRC 100828</strain>
        <strain evidence="17">DSM 9790</strain>
    </source>
</reference>
<reference evidence="17" key="2">
    <citation type="submission" date="2004-02" db="EMBL/GenBank/DDBJ databases">
        <authorList>
            <person name="Fuetterer O."/>
            <person name="Angelov A."/>
            <person name="Liesegang H."/>
            <person name="Gottschalk G."/>
            <person name="Schleper C."/>
            <person name="Schepers B."/>
            <person name="Dock C."/>
            <person name="Antranikian G."/>
            <person name="Liebl W."/>
        </authorList>
    </citation>
    <scope>NUCLEOTIDE SEQUENCE</scope>
    <source>
        <strain evidence="17">DSM 9790</strain>
    </source>
</reference>
<evidence type="ECO:0000313" key="20">
    <source>
        <dbReference type="Proteomes" id="UP000192315"/>
    </source>
</evidence>